<dbReference type="AlphaFoldDB" id="A0A6A8AA29"/>
<proteinExistence type="predicted"/>
<feature type="domain" description="WsaF C-terminal" evidence="3">
    <location>
        <begin position="977"/>
        <end position="1110"/>
    </location>
</feature>
<organism evidence="4 5">
    <name type="scientific">Endobacterium cereale</name>
    <dbReference type="NCBI Taxonomy" id="2663029"/>
    <lineage>
        <taxon>Bacteria</taxon>
        <taxon>Pseudomonadati</taxon>
        <taxon>Pseudomonadota</taxon>
        <taxon>Alphaproteobacteria</taxon>
        <taxon>Hyphomicrobiales</taxon>
        <taxon>Rhizobiaceae</taxon>
        <taxon>Endobacterium</taxon>
    </lineage>
</organism>
<dbReference type="Gene3D" id="3.40.50.2000">
    <property type="entry name" value="Glycogen Phosphorylase B"/>
    <property type="match status" value="1"/>
</dbReference>
<comment type="caution">
    <text evidence="4">The sequence shown here is derived from an EMBL/GenBank/DDBJ whole genome shotgun (WGS) entry which is preliminary data.</text>
</comment>
<dbReference type="InterPro" id="IPR007739">
    <property type="entry name" value="RgpF"/>
</dbReference>
<sequence>MDLLPIRSQLVVVLGMHRSGTSVITRGLEVAGVHLGQALMPEAEGNNAKGFWEDLEFVALNEEMLQRIGREWYSLAPVQRPEVDYLCDRGYLTRALKLIRSRLAHHRSFAFKDPRTTKLLPFWERVFDAAGVDVRFVLALRNPMAVAESLVNRDGFSPEMSYFLWAEHVVSGLSYRGRWPTIAVNYDVVLEHPEQELRRLAKWLGHDFDVEAFTEYQQKFLDEDLRHSVFSGTDIYVDDAASELVRDIQLFLEKLPSGQTSLDDPASAEQVEAWRHELERLQPLLKWVDRTLNERIQSQSRLAEVESDLQQLNEAFGAKEQEVRLLDVERTKSQEALSSAKTLIEELQKNIEVRDHQIMHLRVALDGIRRSTSWRLTAPFRFILGRLKSIKRLGSLPGLKFIARHGGLLSVLRKGWGIYRREGLSKFFVVSRARIVASNNADKPVDKESFQLFDSMAPGVIKGVGLGADVHPPLIMPSRKVFDAPAHFSEDKAPTVGIFIHAYYPEQMDQLLAMIGRLFLWERLVITTDSETKKERIEKTLSEHRVGSHVVKVAPNIGRDLGPRFLSCRDELSECEFAVFLHTKRSPHLSSGETWRNYLWESVIGTPALRRNIYYAFLRNENIGMLAPHHWPQLTAHQPVNWGYNFDRAQQLVRHAGGELLASTRLDFPSGSMFWARTAALKPLLDQNLDANDFGPEDGQVDGTLAHAIERTLFYLCELSGYRWAKYSVGETGAGRELPVIPVTLSLLFNEVELGSSQQRHPESSRIPFSLDSTRRPRINLLIPTLRKAQVYGGIKTAVTLFCSVCEEVRRKNPELDMRVIVTDDEYRDSAEFLVASDFGAFQGVLDIVSATDRSQFDPVRTPLRQGDVFMASAWWNARQAQALQQAQRVLFGKEAEFLYLVQDFEPGFYPWSTKSGMAEATYDSDYATIHIVNDGFLVDHFVDHGFEKTVSVDFSLNDSLKAAFKEADGNAEREKVLIFYGRPTVERNCFELIVDALTHWALEKPNQFSEWEIYSAGESYDLALLPTILQGKIKLLGKMSLEDYARTLTTAKVGVSLMQSPHPSYPPQEMAAAGMAVVTNDWGSKKWETRKGCYFPVRRLVAEDVAAAILQAVEADLLPFNPEDVSTILSQTEVNLHVARRVAALLVDTTISSDTPKRDVTL</sequence>
<evidence type="ECO:0000313" key="5">
    <source>
        <dbReference type="Proteomes" id="UP000435138"/>
    </source>
</evidence>
<accession>A0A6A8AA29</accession>
<evidence type="ECO:0000259" key="2">
    <source>
        <dbReference type="Pfam" id="PF21374"/>
    </source>
</evidence>
<dbReference type="SUPFAM" id="SSF52540">
    <property type="entry name" value="P-loop containing nucleoside triphosphate hydrolases"/>
    <property type="match status" value="1"/>
</dbReference>
<dbReference type="Proteomes" id="UP000435138">
    <property type="component" value="Unassembled WGS sequence"/>
</dbReference>
<dbReference type="Pfam" id="PF22772">
    <property type="entry name" value="WsaF_C"/>
    <property type="match status" value="1"/>
</dbReference>
<dbReference type="Pfam" id="PF21374">
    <property type="entry name" value="WsaF_N"/>
    <property type="match status" value="1"/>
</dbReference>
<feature type="domain" description="WsaF N-terminal" evidence="2">
    <location>
        <begin position="778"/>
        <end position="934"/>
    </location>
</feature>
<evidence type="ECO:0008006" key="6">
    <source>
        <dbReference type="Google" id="ProtNLM"/>
    </source>
</evidence>
<dbReference type="GO" id="GO:0030247">
    <property type="term" value="F:polysaccharide binding"/>
    <property type="evidence" value="ECO:0007669"/>
    <property type="project" value="InterPro"/>
</dbReference>
<keyword evidence="1" id="KW-0175">Coiled coil</keyword>
<dbReference type="InterPro" id="IPR055050">
    <property type="entry name" value="WsaF_C"/>
</dbReference>
<gene>
    <name evidence="4" type="ORF">GAO09_19060</name>
</gene>
<dbReference type="Pfam" id="PF05045">
    <property type="entry name" value="RgpF"/>
    <property type="match status" value="1"/>
</dbReference>
<dbReference type="InterPro" id="IPR048510">
    <property type="entry name" value="WsaF_N"/>
</dbReference>
<evidence type="ECO:0000259" key="3">
    <source>
        <dbReference type="Pfam" id="PF22772"/>
    </source>
</evidence>
<reference evidence="4 5" key="1">
    <citation type="submission" date="2019-11" db="EMBL/GenBank/DDBJ databases">
        <title>Genome analysis of Rhizobacterium cereale a novel genus and species isolated from maize roots in North Spain.</title>
        <authorList>
            <person name="Menendez E."/>
            <person name="Flores-Felix J.D."/>
            <person name="Ramirez-Bahena M.-H."/>
            <person name="Igual J.M."/>
            <person name="Garcia-Fraile P."/>
            <person name="Peix A."/>
            <person name="Velazquez E."/>
        </authorList>
    </citation>
    <scope>NUCLEOTIDE SEQUENCE [LARGE SCALE GENOMIC DNA]</scope>
    <source>
        <strain evidence="4 5">RZME27</strain>
    </source>
</reference>
<evidence type="ECO:0000313" key="4">
    <source>
        <dbReference type="EMBL" id="MQY48143.1"/>
    </source>
</evidence>
<dbReference type="SUPFAM" id="SSF53756">
    <property type="entry name" value="UDP-Glycosyltransferase/glycogen phosphorylase"/>
    <property type="match status" value="1"/>
</dbReference>
<dbReference type="InterPro" id="IPR027417">
    <property type="entry name" value="P-loop_NTPase"/>
</dbReference>
<dbReference type="EMBL" id="WIXI01000047">
    <property type="protein sequence ID" value="MQY48143.1"/>
    <property type="molecule type" value="Genomic_DNA"/>
</dbReference>
<dbReference type="RefSeq" id="WP_153356007.1">
    <property type="nucleotide sequence ID" value="NZ_WIXI01000047.1"/>
</dbReference>
<dbReference type="Gene3D" id="3.40.50.300">
    <property type="entry name" value="P-loop containing nucleotide triphosphate hydrolases"/>
    <property type="match status" value="1"/>
</dbReference>
<name>A0A6A8AA29_9HYPH</name>
<keyword evidence="5" id="KW-1185">Reference proteome</keyword>
<feature type="coiled-coil region" evidence="1">
    <location>
        <begin position="295"/>
        <end position="350"/>
    </location>
</feature>
<dbReference type="Gene3D" id="3.40.50.11090">
    <property type="match status" value="1"/>
</dbReference>
<evidence type="ECO:0000256" key="1">
    <source>
        <dbReference type="SAM" id="Coils"/>
    </source>
</evidence>
<protein>
    <recommendedName>
        <fullName evidence="6">Glycosyltransferase</fullName>
    </recommendedName>
</protein>